<reference evidence="1" key="1">
    <citation type="submission" date="2023-05" db="EMBL/GenBank/DDBJ databases">
        <authorList>
            <person name="Zhang X."/>
        </authorList>
    </citation>
    <scope>NUCLEOTIDE SEQUENCE</scope>
    <source>
        <strain evidence="1">BD1B2-1</strain>
    </source>
</reference>
<keyword evidence="2" id="KW-1185">Reference proteome</keyword>
<gene>
    <name evidence="1" type="ORF">QNI22_34285</name>
</gene>
<comment type="caution">
    <text evidence="1">The sequence shown here is derived from an EMBL/GenBank/DDBJ whole genome shotgun (WGS) entry which is preliminary data.</text>
</comment>
<dbReference type="Proteomes" id="UP001232063">
    <property type="component" value="Unassembled WGS sequence"/>
</dbReference>
<protein>
    <submittedName>
        <fullName evidence="1">Uncharacterized protein</fullName>
    </submittedName>
</protein>
<dbReference type="EMBL" id="JASJOU010000018">
    <property type="protein sequence ID" value="MDJ1505776.1"/>
    <property type="molecule type" value="Genomic_DNA"/>
</dbReference>
<dbReference type="AlphaFoldDB" id="A0AAE3R8U0"/>
<proteinExistence type="predicted"/>
<name>A0AAE3R8U0_9BACT</name>
<evidence type="ECO:0000313" key="1">
    <source>
        <dbReference type="EMBL" id="MDJ1505776.1"/>
    </source>
</evidence>
<sequence length="89" mass="10356">MNRYALLSDHTLYLINQIDLTTSDIDFVKTHTVKRALLKSKGLQLPIASAILRFRNSTIYQVIDQRMYWLLYEGKTYKSGLSDQCKGRN</sequence>
<organism evidence="1 2">
    <name type="scientific">Xanthocytophaga agilis</name>
    <dbReference type="NCBI Taxonomy" id="3048010"/>
    <lineage>
        <taxon>Bacteria</taxon>
        <taxon>Pseudomonadati</taxon>
        <taxon>Bacteroidota</taxon>
        <taxon>Cytophagia</taxon>
        <taxon>Cytophagales</taxon>
        <taxon>Rhodocytophagaceae</taxon>
        <taxon>Xanthocytophaga</taxon>
    </lineage>
</organism>
<evidence type="ECO:0000313" key="2">
    <source>
        <dbReference type="Proteomes" id="UP001232063"/>
    </source>
</evidence>
<accession>A0AAE3R8U0</accession>